<name>A0A0B8PEX6_9VIBR</name>
<sequence length="105" mass="11956">MQAITQDIATFLRLSDGANTVINLEHDDSEFAHTLIEALRREGIGVSQGNPMDYLNLRYRVEKFNERQFFVSATLSDGRTLSRIWVLNNNALIPLKTRAYGVNNE</sequence>
<dbReference type="Proteomes" id="UP000031670">
    <property type="component" value="Unassembled WGS sequence"/>
</dbReference>
<reference evidence="1 2" key="1">
    <citation type="submission" date="2015-01" db="EMBL/GenBank/DDBJ databases">
        <title>Vibrio sp. C5 JCM 19232 whole genome shotgun sequence.</title>
        <authorList>
            <person name="Sawabe T."/>
            <person name="Meirelles P."/>
            <person name="Feng G."/>
            <person name="Sayaka M."/>
            <person name="Hattori M."/>
            <person name="Ohkuma M."/>
        </authorList>
    </citation>
    <scope>NUCLEOTIDE SEQUENCE [LARGE SCALE GENOMIC DNA]</scope>
    <source>
        <strain evidence="1 2">JCM19232</strain>
    </source>
</reference>
<evidence type="ECO:0000313" key="2">
    <source>
        <dbReference type="Proteomes" id="UP000031670"/>
    </source>
</evidence>
<dbReference type="AlphaFoldDB" id="A0A0B8PEX6"/>
<dbReference type="EMBL" id="BBSA01000020">
    <property type="protein sequence ID" value="GAM65485.1"/>
    <property type="molecule type" value="Genomic_DNA"/>
</dbReference>
<organism evidence="1 2">
    <name type="scientific">Vibrio ishigakensis</name>
    <dbReference type="NCBI Taxonomy" id="1481914"/>
    <lineage>
        <taxon>Bacteria</taxon>
        <taxon>Pseudomonadati</taxon>
        <taxon>Pseudomonadota</taxon>
        <taxon>Gammaproteobacteria</taxon>
        <taxon>Vibrionales</taxon>
        <taxon>Vibrionaceae</taxon>
        <taxon>Vibrio</taxon>
    </lineage>
</organism>
<gene>
    <name evidence="1" type="ORF">JCM19232_4985</name>
</gene>
<comment type="caution">
    <text evidence="1">The sequence shown here is derived from an EMBL/GenBank/DDBJ whole genome shotgun (WGS) entry which is preliminary data.</text>
</comment>
<reference evidence="1 2" key="2">
    <citation type="submission" date="2015-01" db="EMBL/GenBank/DDBJ databases">
        <authorList>
            <consortium name="NBRP consortium"/>
            <person name="Sawabe T."/>
            <person name="Meirelles P."/>
            <person name="Feng G."/>
            <person name="Sayaka M."/>
            <person name="Hattori M."/>
            <person name="Ohkuma M."/>
        </authorList>
    </citation>
    <scope>NUCLEOTIDE SEQUENCE [LARGE SCALE GENOMIC DNA]</scope>
    <source>
        <strain evidence="1 2">JCM19232</strain>
    </source>
</reference>
<proteinExistence type="predicted"/>
<evidence type="ECO:0000313" key="1">
    <source>
        <dbReference type="EMBL" id="GAM65485.1"/>
    </source>
</evidence>
<accession>A0A0B8PEX6</accession>
<protein>
    <submittedName>
        <fullName evidence="1">Uncharacterized protein</fullName>
    </submittedName>
</protein>